<protein>
    <submittedName>
        <fullName evidence="1">Uncharacterized protein</fullName>
    </submittedName>
</protein>
<dbReference type="OrthoDB" id="3149508at2759"/>
<comment type="caution">
    <text evidence="1">The sequence shown here is derived from an EMBL/GenBank/DDBJ whole genome shotgun (WGS) entry which is preliminary data.</text>
</comment>
<dbReference type="AlphaFoldDB" id="A0A9P5P6S2"/>
<gene>
    <name evidence="1" type="ORF">BDP27DRAFT_1247170</name>
</gene>
<keyword evidence="2" id="KW-1185">Reference proteome</keyword>
<dbReference type="EMBL" id="JADNRY010000745">
    <property type="protein sequence ID" value="KAF9028093.1"/>
    <property type="molecule type" value="Genomic_DNA"/>
</dbReference>
<proteinExistence type="predicted"/>
<sequence length="83" mass="9145">MIFQVFLNALPALPSDTTQKDLFSGCTVSVSCSRLYLASAVSHNILTDFPHQMPGSLVIPCVACPKEGFNMEKGWERTPEELK</sequence>
<accession>A0A9P5P6S2</accession>
<organism evidence="1 2">
    <name type="scientific">Rhodocollybia butyracea</name>
    <dbReference type="NCBI Taxonomy" id="206335"/>
    <lineage>
        <taxon>Eukaryota</taxon>
        <taxon>Fungi</taxon>
        <taxon>Dikarya</taxon>
        <taxon>Basidiomycota</taxon>
        <taxon>Agaricomycotina</taxon>
        <taxon>Agaricomycetes</taxon>
        <taxon>Agaricomycetidae</taxon>
        <taxon>Agaricales</taxon>
        <taxon>Marasmiineae</taxon>
        <taxon>Omphalotaceae</taxon>
        <taxon>Rhodocollybia</taxon>
    </lineage>
</organism>
<dbReference type="Proteomes" id="UP000772434">
    <property type="component" value="Unassembled WGS sequence"/>
</dbReference>
<reference evidence="1" key="1">
    <citation type="submission" date="2020-11" db="EMBL/GenBank/DDBJ databases">
        <authorList>
            <consortium name="DOE Joint Genome Institute"/>
            <person name="Ahrendt S."/>
            <person name="Riley R."/>
            <person name="Andreopoulos W."/>
            <person name="Labutti K."/>
            <person name="Pangilinan J."/>
            <person name="Ruiz-Duenas F.J."/>
            <person name="Barrasa J.M."/>
            <person name="Sanchez-Garcia M."/>
            <person name="Camarero S."/>
            <person name="Miyauchi S."/>
            <person name="Serrano A."/>
            <person name="Linde D."/>
            <person name="Babiker R."/>
            <person name="Drula E."/>
            <person name="Ayuso-Fernandez I."/>
            <person name="Pacheco R."/>
            <person name="Padilla G."/>
            <person name="Ferreira P."/>
            <person name="Barriuso J."/>
            <person name="Kellner H."/>
            <person name="Castanera R."/>
            <person name="Alfaro M."/>
            <person name="Ramirez L."/>
            <person name="Pisabarro A.G."/>
            <person name="Kuo A."/>
            <person name="Tritt A."/>
            <person name="Lipzen A."/>
            <person name="He G."/>
            <person name="Yan M."/>
            <person name="Ng V."/>
            <person name="Cullen D."/>
            <person name="Martin F."/>
            <person name="Rosso M.-N."/>
            <person name="Henrissat B."/>
            <person name="Hibbett D."/>
            <person name="Martinez A.T."/>
            <person name="Grigoriev I.V."/>
        </authorList>
    </citation>
    <scope>NUCLEOTIDE SEQUENCE</scope>
    <source>
        <strain evidence="1">AH 40177</strain>
    </source>
</reference>
<name>A0A9P5P6S2_9AGAR</name>
<evidence type="ECO:0000313" key="2">
    <source>
        <dbReference type="Proteomes" id="UP000772434"/>
    </source>
</evidence>
<evidence type="ECO:0000313" key="1">
    <source>
        <dbReference type="EMBL" id="KAF9028093.1"/>
    </source>
</evidence>